<dbReference type="PANTHER" id="PTHR30363">
    <property type="entry name" value="HTH-TYPE TRANSCRIPTIONAL REGULATOR SRLR-RELATED"/>
    <property type="match status" value="1"/>
</dbReference>
<evidence type="ECO:0000313" key="6">
    <source>
        <dbReference type="EMBL" id="QCP09598.1"/>
    </source>
</evidence>
<keyword evidence="2" id="KW-0238">DNA-binding</keyword>
<evidence type="ECO:0000256" key="3">
    <source>
        <dbReference type="ARBA" id="ARBA00023163"/>
    </source>
</evidence>
<dbReference type="SUPFAM" id="SSF46785">
    <property type="entry name" value="Winged helix' DNA-binding domain"/>
    <property type="match status" value="1"/>
</dbReference>
<dbReference type="SMART" id="SM01134">
    <property type="entry name" value="DeoRC"/>
    <property type="match status" value="1"/>
</dbReference>
<organism evidence="5 8">
    <name type="scientific">Pseudoduganella umbonata</name>
    <dbReference type="NCBI Taxonomy" id="864828"/>
    <lineage>
        <taxon>Bacteria</taxon>
        <taxon>Pseudomonadati</taxon>
        <taxon>Pseudomonadota</taxon>
        <taxon>Betaproteobacteria</taxon>
        <taxon>Burkholderiales</taxon>
        <taxon>Oxalobacteraceae</taxon>
        <taxon>Telluria group</taxon>
        <taxon>Pseudoduganella</taxon>
    </lineage>
</organism>
<dbReference type="AlphaFoldDB" id="A0A4P8HMK7"/>
<dbReference type="InterPro" id="IPR018356">
    <property type="entry name" value="Tscrpt_reg_HTH_DeoR_CS"/>
</dbReference>
<evidence type="ECO:0000313" key="7">
    <source>
        <dbReference type="Proteomes" id="UP000298763"/>
    </source>
</evidence>
<reference evidence="5 8" key="2">
    <citation type="submission" date="2020-08" db="EMBL/GenBank/DDBJ databases">
        <title>Genomic Encyclopedia of Type Strains, Phase III (KMG-III): the genomes of soil and plant-associated and newly described type strains.</title>
        <authorList>
            <person name="Whitman W."/>
        </authorList>
    </citation>
    <scope>NUCLEOTIDE SEQUENCE [LARGE SCALE GENOMIC DNA]</scope>
    <source>
        <strain evidence="5 8">CECT 7753</strain>
    </source>
</reference>
<dbReference type="InterPro" id="IPR037171">
    <property type="entry name" value="NagB/RpiA_transferase-like"/>
</dbReference>
<dbReference type="Gene3D" id="3.40.50.1360">
    <property type="match status" value="1"/>
</dbReference>
<dbReference type="PROSITE" id="PS51000">
    <property type="entry name" value="HTH_DEOR_2"/>
    <property type="match status" value="1"/>
</dbReference>
<accession>A0A4P8HMK7</accession>
<keyword evidence="3" id="KW-0804">Transcription</keyword>
<sequence>MDPRYRHKHLLRLLAEHGAAPIPQLAAWLGVSAATVRRDIRLLDTAGQLRRTHGGARRIESGAVQPAAGRSAGMRGDTFIDAARANAGAKRAIARHAAALCADGDTLLIGGGTTTFHLAAFLAERRMRVLTNSFAIARELLAAGDNDVILTGGKVYPAQGIILSPFDTEAVQYCYADRLFMGAHCLSALGLMEADALLIQAGRRLLHQAREVVVLADSSKFDRRGGMFLCALDRVARVVTDTGAPDAGVQMLERAGVKVDVVAPDAPAGAGEAACRLSPARSWSTASPSTPH</sequence>
<keyword evidence="7" id="KW-1185">Reference proteome</keyword>
<dbReference type="Gene3D" id="1.10.10.10">
    <property type="entry name" value="Winged helix-like DNA-binding domain superfamily/Winged helix DNA-binding domain"/>
    <property type="match status" value="1"/>
</dbReference>
<dbReference type="RefSeq" id="WP_137312485.1">
    <property type="nucleotide sequence ID" value="NZ_CP040017.1"/>
</dbReference>
<keyword evidence="1" id="KW-0805">Transcription regulation</keyword>
<dbReference type="InterPro" id="IPR050313">
    <property type="entry name" value="Carb_Metab_HTH_regulators"/>
</dbReference>
<evidence type="ECO:0000256" key="1">
    <source>
        <dbReference type="ARBA" id="ARBA00023015"/>
    </source>
</evidence>
<dbReference type="OrthoDB" id="9814815at2"/>
<dbReference type="EMBL" id="CP040017">
    <property type="protein sequence ID" value="QCP09598.1"/>
    <property type="molecule type" value="Genomic_DNA"/>
</dbReference>
<dbReference type="Proteomes" id="UP000298763">
    <property type="component" value="Chromosome"/>
</dbReference>
<proteinExistence type="predicted"/>
<evidence type="ECO:0000313" key="5">
    <source>
        <dbReference type="EMBL" id="MBB3219521.1"/>
    </source>
</evidence>
<dbReference type="Pfam" id="PF08220">
    <property type="entry name" value="HTH_DeoR"/>
    <property type="match status" value="1"/>
</dbReference>
<name>A0A4P8HMK7_9BURK</name>
<dbReference type="EMBL" id="JACHXS010000001">
    <property type="protein sequence ID" value="MBB3219521.1"/>
    <property type="molecule type" value="Genomic_DNA"/>
</dbReference>
<dbReference type="PANTHER" id="PTHR30363:SF55">
    <property type="entry name" value="HTH-TYPE TRANSCRIPTIONAL REGULATOR ULAR"/>
    <property type="match status" value="1"/>
</dbReference>
<dbReference type="SUPFAM" id="SSF100950">
    <property type="entry name" value="NagB/RpiA/CoA transferase-like"/>
    <property type="match status" value="1"/>
</dbReference>
<evidence type="ECO:0000256" key="2">
    <source>
        <dbReference type="ARBA" id="ARBA00023125"/>
    </source>
</evidence>
<dbReference type="Proteomes" id="UP000584325">
    <property type="component" value="Unassembled WGS sequence"/>
</dbReference>
<reference evidence="6 7" key="1">
    <citation type="submission" date="2019-05" db="EMBL/GenBank/DDBJ databases">
        <title>Draft Genome Sequences of Six Type Strains of the Genus Massilia.</title>
        <authorList>
            <person name="Miess H."/>
            <person name="Frediansyhah A."/>
            <person name="Gross H."/>
        </authorList>
    </citation>
    <scope>NUCLEOTIDE SEQUENCE [LARGE SCALE GENOMIC DNA]</scope>
    <source>
        <strain evidence="6 7">DSMZ 26121</strain>
    </source>
</reference>
<protein>
    <submittedName>
        <fullName evidence="5">DeoR family ulaG and ulaABCDEF operon transcriptional repressor</fullName>
    </submittedName>
    <submittedName>
        <fullName evidence="6">DeoR/GlpR transcriptional regulator</fullName>
    </submittedName>
</protein>
<dbReference type="GO" id="GO:0003700">
    <property type="term" value="F:DNA-binding transcription factor activity"/>
    <property type="evidence" value="ECO:0007669"/>
    <property type="project" value="InterPro"/>
</dbReference>
<dbReference type="PRINTS" id="PR00037">
    <property type="entry name" value="HTHLACR"/>
</dbReference>
<dbReference type="SMART" id="SM00420">
    <property type="entry name" value="HTH_DEOR"/>
    <property type="match status" value="1"/>
</dbReference>
<evidence type="ECO:0000259" key="4">
    <source>
        <dbReference type="PROSITE" id="PS51000"/>
    </source>
</evidence>
<dbReference type="PROSITE" id="PS00894">
    <property type="entry name" value="HTH_DEOR_1"/>
    <property type="match status" value="1"/>
</dbReference>
<dbReference type="InterPro" id="IPR036390">
    <property type="entry name" value="WH_DNA-bd_sf"/>
</dbReference>
<feature type="domain" description="HTH deoR-type" evidence="4">
    <location>
        <begin position="3"/>
        <end position="58"/>
    </location>
</feature>
<dbReference type="GO" id="GO:0003677">
    <property type="term" value="F:DNA binding"/>
    <property type="evidence" value="ECO:0007669"/>
    <property type="project" value="UniProtKB-KW"/>
</dbReference>
<evidence type="ECO:0000313" key="8">
    <source>
        <dbReference type="Proteomes" id="UP000584325"/>
    </source>
</evidence>
<dbReference type="InterPro" id="IPR036388">
    <property type="entry name" value="WH-like_DNA-bd_sf"/>
</dbReference>
<gene>
    <name evidence="6" type="ORF">FCL38_03555</name>
    <name evidence="5" type="ORF">FHS02_000308</name>
</gene>
<dbReference type="InterPro" id="IPR001034">
    <property type="entry name" value="DeoR_HTH"/>
</dbReference>
<dbReference type="InterPro" id="IPR014036">
    <property type="entry name" value="DeoR-like_C"/>
</dbReference>
<dbReference type="Pfam" id="PF00455">
    <property type="entry name" value="DeoRC"/>
    <property type="match status" value="1"/>
</dbReference>